<dbReference type="Proteomes" id="UP000823674">
    <property type="component" value="Chromosome A04"/>
</dbReference>
<dbReference type="InterPro" id="IPR044811">
    <property type="entry name" value="DME/ROS1"/>
</dbReference>
<protein>
    <submittedName>
        <fullName evidence="2">Uncharacterized protein</fullName>
    </submittedName>
</protein>
<dbReference type="PANTHER" id="PTHR46213">
    <property type="entry name" value="TRANSCRIPTIONAL ACTIVATOR DEMETER"/>
    <property type="match status" value="1"/>
</dbReference>
<accession>A0ABQ7MP17</accession>
<name>A0ABQ7MP17_BRACM</name>
<evidence type="ECO:0000313" key="3">
    <source>
        <dbReference type="Proteomes" id="UP000823674"/>
    </source>
</evidence>
<organism evidence="2 3">
    <name type="scientific">Brassica rapa subsp. trilocularis</name>
    <dbReference type="NCBI Taxonomy" id="1813537"/>
    <lineage>
        <taxon>Eukaryota</taxon>
        <taxon>Viridiplantae</taxon>
        <taxon>Streptophyta</taxon>
        <taxon>Embryophyta</taxon>
        <taxon>Tracheophyta</taxon>
        <taxon>Spermatophyta</taxon>
        <taxon>Magnoliopsida</taxon>
        <taxon>eudicotyledons</taxon>
        <taxon>Gunneridae</taxon>
        <taxon>Pentapetalae</taxon>
        <taxon>rosids</taxon>
        <taxon>malvids</taxon>
        <taxon>Brassicales</taxon>
        <taxon>Brassicaceae</taxon>
        <taxon>Brassiceae</taxon>
        <taxon>Brassica</taxon>
    </lineage>
</organism>
<dbReference type="PANTHER" id="PTHR46213:SF27">
    <property type="entry name" value="TRANSCRIPTIONAL ACTIVATOR DEMETER"/>
    <property type="match status" value="1"/>
</dbReference>
<proteinExistence type="predicted"/>
<gene>
    <name evidence="2" type="primary">A04p010080.1_BraROA</name>
    <name evidence="2" type="ORF">IGI04_015085</name>
</gene>
<keyword evidence="3" id="KW-1185">Reference proteome</keyword>
<feature type="region of interest" description="Disordered" evidence="1">
    <location>
        <begin position="88"/>
        <end position="181"/>
    </location>
</feature>
<evidence type="ECO:0000313" key="2">
    <source>
        <dbReference type="EMBL" id="KAG5400478.1"/>
    </source>
</evidence>
<comment type="caution">
    <text evidence="2">The sequence shown here is derived from an EMBL/GenBank/DDBJ whole genome shotgun (WGS) entry which is preliminary data.</text>
</comment>
<sequence length="268" mass="30465">MRHMQNSVQQICRSQAVVRQNSYKCAKHLDDAKKMQVQKGRGRKRDEFQQICRSQAVVRQNSYKCAKHLDDAKKMQVQKAVQENLHGVSPEVIDVEGDPTDGARKDKNNASTNKIASNEKCYFPKTPTRKGYKGKKKSVPSQAHASKTRSSRSKAKEKGMKSKQYSEKASGDESKEQEQNALGLYRGDGAVVPYEIKGEKPKAKVQLDDETTRLWTKLLMGKGDKNGDEDMNKSKEKWWEEERKVFRGRVDSYNVCMQLVQGKSPSAF</sequence>
<dbReference type="EMBL" id="JADBGQ010000004">
    <property type="protein sequence ID" value="KAG5400478.1"/>
    <property type="molecule type" value="Genomic_DNA"/>
</dbReference>
<evidence type="ECO:0000256" key="1">
    <source>
        <dbReference type="SAM" id="MobiDB-lite"/>
    </source>
</evidence>
<feature type="compositionally biased region" description="Basic and acidic residues" evidence="1">
    <location>
        <begin position="154"/>
        <end position="178"/>
    </location>
</feature>
<reference evidence="2 3" key="1">
    <citation type="submission" date="2021-03" db="EMBL/GenBank/DDBJ databases">
        <authorList>
            <person name="King G.J."/>
            <person name="Bancroft I."/>
            <person name="Baten A."/>
            <person name="Bloomfield J."/>
            <person name="Borpatragohain P."/>
            <person name="He Z."/>
            <person name="Irish N."/>
            <person name="Irwin J."/>
            <person name="Liu K."/>
            <person name="Mauleon R.P."/>
            <person name="Moore J."/>
            <person name="Morris R."/>
            <person name="Ostergaard L."/>
            <person name="Wang B."/>
            <person name="Wells R."/>
        </authorList>
    </citation>
    <scope>NUCLEOTIDE SEQUENCE [LARGE SCALE GENOMIC DNA]</scope>
    <source>
        <strain evidence="2">R-o-18</strain>
        <tissue evidence="2">Leaf</tissue>
    </source>
</reference>
<feature type="compositionally biased region" description="Basic residues" evidence="1">
    <location>
        <begin position="127"/>
        <end position="138"/>
    </location>
</feature>